<evidence type="ECO:0000259" key="13">
    <source>
        <dbReference type="Pfam" id="PF00263"/>
    </source>
</evidence>
<dbReference type="Pfam" id="PF00263">
    <property type="entry name" value="Secretin"/>
    <property type="match status" value="1"/>
</dbReference>
<comment type="similarity">
    <text evidence="2">Belongs to the bacterial secretin family. GSP D subfamily.</text>
</comment>
<dbReference type="GO" id="GO:0015628">
    <property type="term" value="P:protein secretion by the type II secretion system"/>
    <property type="evidence" value="ECO:0007669"/>
    <property type="project" value="InterPro"/>
</dbReference>
<evidence type="ECO:0000256" key="6">
    <source>
        <dbReference type="ARBA" id="ARBA00022729"/>
    </source>
</evidence>
<evidence type="ECO:0000313" key="16">
    <source>
        <dbReference type="EMBL" id="AVP99701.1"/>
    </source>
</evidence>
<dbReference type="Proteomes" id="UP000241074">
    <property type="component" value="Chromosome"/>
</dbReference>
<keyword evidence="5" id="KW-0812">Transmembrane</keyword>
<dbReference type="AlphaFoldDB" id="A0A2P1PXX1"/>
<feature type="signal peptide" evidence="12">
    <location>
        <begin position="1"/>
        <end position="18"/>
    </location>
</feature>
<dbReference type="InterPro" id="IPR005644">
    <property type="entry name" value="NolW-like"/>
</dbReference>
<dbReference type="EMBL" id="CP027860">
    <property type="protein sequence ID" value="AVP99701.1"/>
    <property type="molecule type" value="Genomic_DNA"/>
</dbReference>
<dbReference type="InterPro" id="IPR049371">
    <property type="entry name" value="GspD-like_N0"/>
</dbReference>
<evidence type="ECO:0000256" key="1">
    <source>
        <dbReference type="ARBA" id="ARBA00004442"/>
    </source>
</evidence>
<evidence type="ECO:0000256" key="10">
    <source>
        <dbReference type="RuleBase" id="RU004004"/>
    </source>
</evidence>
<evidence type="ECO:0000256" key="11">
    <source>
        <dbReference type="SAM" id="MobiDB-lite"/>
    </source>
</evidence>
<reference evidence="16 17" key="2">
    <citation type="submission" date="2018-03" db="EMBL/GenBank/DDBJ databases">
        <authorList>
            <person name="Keele B.F."/>
        </authorList>
    </citation>
    <scope>NUCLEOTIDE SEQUENCE [LARGE SCALE GENOMIC DNA]</scope>
    <source>
        <strain evidence="16 17">D13</strain>
    </source>
</reference>
<feature type="compositionally biased region" description="Pro residues" evidence="11">
    <location>
        <begin position="56"/>
        <end position="67"/>
    </location>
</feature>
<evidence type="ECO:0000256" key="2">
    <source>
        <dbReference type="ARBA" id="ARBA00006980"/>
    </source>
</evidence>
<evidence type="ECO:0000256" key="9">
    <source>
        <dbReference type="ARBA" id="ARBA00023237"/>
    </source>
</evidence>
<keyword evidence="17" id="KW-1185">Reference proteome</keyword>
<feature type="region of interest" description="Disordered" evidence="11">
    <location>
        <begin position="406"/>
        <end position="461"/>
    </location>
</feature>
<dbReference type="InterPro" id="IPR004846">
    <property type="entry name" value="T2SS/T3SS_dom"/>
</dbReference>
<feature type="domain" description="GspD-like N0" evidence="15">
    <location>
        <begin position="149"/>
        <end position="214"/>
    </location>
</feature>
<feature type="domain" description="NolW-like" evidence="14">
    <location>
        <begin position="245"/>
        <end position="303"/>
    </location>
</feature>
<dbReference type="NCBIfam" id="TIGR02517">
    <property type="entry name" value="type_II_gspD"/>
    <property type="match status" value="1"/>
</dbReference>
<feature type="compositionally biased region" description="Polar residues" evidence="11">
    <location>
        <begin position="81"/>
        <end position="92"/>
    </location>
</feature>
<dbReference type="InterPro" id="IPR004845">
    <property type="entry name" value="T2SS_GspD_CS"/>
</dbReference>
<dbReference type="InterPro" id="IPR013356">
    <property type="entry name" value="T2SS_GspD"/>
</dbReference>
<dbReference type="Pfam" id="PF21305">
    <property type="entry name" value="type_II_gspD_N0"/>
    <property type="match status" value="1"/>
</dbReference>
<evidence type="ECO:0000256" key="5">
    <source>
        <dbReference type="ARBA" id="ARBA00022692"/>
    </source>
</evidence>
<feature type="chain" id="PRO_5015104711" evidence="12">
    <location>
        <begin position="19"/>
        <end position="797"/>
    </location>
</feature>
<evidence type="ECO:0000313" key="17">
    <source>
        <dbReference type="Proteomes" id="UP000241074"/>
    </source>
</evidence>
<feature type="domain" description="NolW-like" evidence="14">
    <location>
        <begin position="385"/>
        <end position="504"/>
    </location>
</feature>
<evidence type="ECO:0000259" key="15">
    <source>
        <dbReference type="Pfam" id="PF21305"/>
    </source>
</evidence>
<dbReference type="GO" id="GO:0009279">
    <property type="term" value="C:cell outer membrane"/>
    <property type="evidence" value="ECO:0007669"/>
    <property type="project" value="UniProtKB-SubCell"/>
</dbReference>
<dbReference type="InterPro" id="IPR038591">
    <property type="entry name" value="NolW-like_sf"/>
</dbReference>
<feature type="compositionally biased region" description="Basic and acidic residues" evidence="11">
    <location>
        <begin position="435"/>
        <end position="445"/>
    </location>
</feature>
<dbReference type="PANTHER" id="PTHR30332:SF25">
    <property type="entry name" value="SECRETIN XPSD"/>
    <property type="match status" value="1"/>
</dbReference>
<feature type="compositionally biased region" description="Low complexity" evidence="11">
    <location>
        <begin position="41"/>
        <end position="55"/>
    </location>
</feature>
<dbReference type="GO" id="GO:0015627">
    <property type="term" value="C:type II protein secretion system complex"/>
    <property type="evidence" value="ECO:0007669"/>
    <property type="project" value="InterPro"/>
</dbReference>
<dbReference type="PANTHER" id="PTHR30332">
    <property type="entry name" value="PROBABLE GENERAL SECRETION PATHWAY PROTEIN D"/>
    <property type="match status" value="1"/>
</dbReference>
<evidence type="ECO:0000256" key="4">
    <source>
        <dbReference type="ARBA" id="ARBA00022452"/>
    </source>
</evidence>
<sequence>MFALALALIGFGPGTAHADGGMPQPMPVPEVAPAPPPAPADPTAGTVAPVASEPVPTDPTPVAPKPEPVPEPKPEVDPVSMGSTGTEPQSGSDGAMVDGALTPKSTGEDGDGDSPSGRAKVERGTGKFINEAAASRRNERAYTGDISFNFEAEPVQSVIKAILGEIFNENYTIAPGVGGQVTFATAKPITTEQAMAVLEMLLAWNNATMVYRDGSYTVLPTAQAIPGNLVPRIGPTEEAKGYELRVVPLKFISATEMEKLLQPYARQGSVVKADNSRAMIVIAGTRRDLDLYLQTIEIFDVDWLAGMSVGVYPLERVEATEVVPELEKIFGEGGATPLAGMFRFLPIERVNAVMVITPQPDYLERAEEWVYKLDRGGNESGAQLFVYYVKNVKATDLAEKLSEVFTGSSGSRSGGAKPSSVGGVAPGLQPVEIKSLSDRNKEKEGNSYQPPPANSASGSDGIGIVESDSIRITSIEESNALMIRATAGEYNSILSAIKRLDTVPLQVHIEAKVLQVDLTNDLSFGVNWFFENNASSPATANYRALRRANPGRDVWNSFSGGITGEGGLSWTLLNVEAEAVISALQTNGNVNVLSAPSLVVLNNKEASINAGKQIAIQTPIYTGYSQVTNPNDPNSANTPLPGNVQYLETGVSLNVTPRVNPGGLVYLEIEQEESTPGTQVGQFSAPPIDKRTIKTEIAVQSGETVLLGGLIRESKNNSRSGVPGLARVPILGSLFGSTTRKTIRQELLVMITPTVIENAEAARDLTNEFKQRFKGLKPMMRKVDREEQRIREQMSKE</sequence>
<keyword evidence="7" id="KW-0653">Protein transport</keyword>
<keyword evidence="9" id="KW-0998">Cell outer membrane</keyword>
<evidence type="ECO:0000256" key="12">
    <source>
        <dbReference type="SAM" id="SignalP"/>
    </source>
</evidence>
<proteinExistence type="inferred from homology"/>
<keyword evidence="4" id="KW-1134">Transmembrane beta strand</keyword>
<evidence type="ECO:0000256" key="8">
    <source>
        <dbReference type="ARBA" id="ARBA00023136"/>
    </source>
</evidence>
<feature type="domain" description="NolW-like" evidence="14">
    <location>
        <begin position="310"/>
        <end position="376"/>
    </location>
</feature>
<reference evidence="16 17" key="1">
    <citation type="submission" date="2018-03" db="EMBL/GenBank/DDBJ databases">
        <title>Ahniella affigens gen. nov., sp. nov., a gammaproteobacterium isolated from sandy soil near a stream.</title>
        <authorList>
            <person name="Ko Y."/>
            <person name="Kim J.-H."/>
        </authorList>
    </citation>
    <scope>NUCLEOTIDE SEQUENCE [LARGE SCALE GENOMIC DNA]</scope>
    <source>
        <strain evidence="16 17">D13</strain>
    </source>
</reference>
<feature type="region of interest" description="Disordered" evidence="11">
    <location>
        <begin position="20"/>
        <end position="132"/>
    </location>
</feature>
<feature type="compositionally biased region" description="Pro residues" evidence="11">
    <location>
        <begin position="24"/>
        <end position="40"/>
    </location>
</feature>
<evidence type="ECO:0000256" key="7">
    <source>
        <dbReference type="ARBA" id="ARBA00022927"/>
    </source>
</evidence>
<accession>A0A2P1PXX1</accession>
<dbReference type="Gene3D" id="3.55.50.30">
    <property type="match status" value="1"/>
</dbReference>
<protein>
    <submittedName>
        <fullName evidence="16">Type II secretion system protein GspD</fullName>
    </submittedName>
</protein>
<keyword evidence="6 12" id="KW-0732">Signal</keyword>
<dbReference type="Gene3D" id="3.30.1370.120">
    <property type="match status" value="3"/>
</dbReference>
<dbReference type="InterPro" id="IPR001775">
    <property type="entry name" value="GspD/PilQ"/>
</dbReference>
<dbReference type="KEGG" id="xba:C7S18_22105"/>
<dbReference type="PROSITE" id="PS00875">
    <property type="entry name" value="T2SP_D"/>
    <property type="match status" value="1"/>
</dbReference>
<gene>
    <name evidence="16" type="primary">gspD</name>
    <name evidence="16" type="ORF">C7S18_22105</name>
</gene>
<keyword evidence="8" id="KW-0472">Membrane</keyword>
<feature type="domain" description="Type II/III secretion system secretin-like" evidence="13">
    <location>
        <begin position="583"/>
        <end position="757"/>
    </location>
</feature>
<dbReference type="InterPro" id="IPR050810">
    <property type="entry name" value="Bact_Secretion_Sys_Channel"/>
</dbReference>
<evidence type="ECO:0000256" key="3">
    <source>
        <dbReference type="ARBA" id="ARBA00022448"/>
    </source>
</evidence>
<organism evidence="16 17">
    <name type="scientific">Ahniella affigens</name>
    <dbReference type="NCBI Taxonomy" id="2021234"/>
    <lineage>
        <taxon>Bacteria</taxon>
        <taxon>Pseudomonadati</taxon>
        <taxon>Pseudomonadota</taxon>
        <taxon>Gammaproteobacteria</taxon>
        <taxon>Lysobacterales</taxon>
        <taxon>Rhodanobacteraceae</taxon>
        <taxon>Ahniella</taxon>
    </lineage>
</organism>
<name>A0A2P1PXX1_9GAMM</name>
<keyword evidence="3 10" id="KW-0813">Transport</keyword>
<comment type="subcellular location">
    <subcellularLocation>
        <location evidence="1 10">Cell outer membrane</location>
    </subcellularLocation>
</comment>
<evidence type="ECO:0000259" key="14">
    <source>
        <dbReference type="Pfam" id="PF03958"/>
    </source>
</evidence>
<dbReference type="PRINTS" id="PR00811">
    <property type="entry name" value="BCTERIALGSPD"/>
</dbReference>
<dbReference type="Pfam" id="PF03958">
    <property type="entry name" value="Secretin_N"/>
    <property type="match status" value="3"/>
</dbReference>